<gene>
    <name evidence="2" type="ORF">JX265_002263</name>
</gene>
<protein>
    <recommendedName>
        <fullName evidence="4">Small secreted protein</fullName>
    </recommendedName>
</protein>
<dbReference type="Proteomes" id="UP000829685">
    <property type="component" value="Unassembled WGS sequence"/>
</dbReference>
<reference evidence="2" key="1">
    <citation type="submission" date="2021-03" db="EMBL/GenBank/DDBJ databases">
        <title>Revisited historic fungal species revealed as producer of novel bioactive compounds through whole genome sequencing and comparative genomics.</title>
        <authorList>
            <person name="Vignolle G.A."/>
            <person name="Hochenegger N."/>
            <person name="Mach R.L."/>
            <person name="Mach-Aigner A.R."/>
            <person name="Javad Rahimi M."/>
            <person name="Salim K.A."/>
            <person name="Chan C.M."/>
            <person name="Lim L.B.L."/>
            <person name="Cai F."/>
            <person name="Druzhinina I.S."/>
            <person name="U'Ren J.M."/>
            <person name="Derntl C."/>
        </authorList>
    </citation>
    <scope>NUCLEOTIDE SEQUENCE</scope>
    <source>
        <strain evidence="2">TUCIM 5799</strain>
    </source>
</reference>
<keyword evidence="3" id="KW-1185">Reference proteome</keyword>
<organism evidence="2 3">
    <name type="scientific">Neoarthrinium moseri</name>
    <dbReference type="NCBI Taxonomy" id="1658444"/>
    <lineage>
        <taxon>Eukaryota</taxon>
        <taxon>Fungi</taxon>
        <taxon>Dikarya</taxon>
        <taxon>Ascomycota</taxon>
        <taxon>Pezizomycotina</taxon>
        <taxon>Sordariomycetes</taxon>
        <taxon>Xylariomycetidae</taxon>
        <taxon>Amphisphaeriales</taxon>
        <taxon>Apiosporaceae</taxon>
        <taxon>Neoarthrinium</taxon>
    </lineage>
</organism>
<sequence>MTKATKSHLALMLLPLAVTALRLNVTAIGARDGRSTLECWQLETPFSQSTQPGTAGTAALLLSEATNITYTAIPSNFDGGFHNAPFYQWVVFIAGLAHITLPEDNSTAVDIAGGEFGLIFAADIAAVSEHGHRTQYPGITETIALQIPTKDGKIPNRDVIHAGPCRVGEVAGLREIAGQGG</sequence>
<evidence type="ECO:0000313" key="3">
    <source>
        <dbReference type="Proteomes" id="UP000829685"/>
    </source>
</evidence>
<evidence type="ECO:0000313" key="2">
    <source>
        <dbReference type="EMBL" id="KAI1879309.1"/>
    </source>
</evidence>
<proteinExistence type="predicted"/>
<feature type="chain" id="PRO_5040178082" description="Small secreted protein" evidence="1">
    <location>
        <begin position="21"/>
        <end position="181"/>
    </location>
</feature>
<dbReference type="EMBL" id="JAFIMR010000004">
    <property type="protein sequence ID" value="KAI1879309.1"/>
    <property type="molecule type" value="Genomic_DNA"/>
</dbReference>
<accession>A0A9Q0AQ94</accession>
<comment type="caution">
    <text evidence="2">The sequence shown here is derived from an EMBL/GenBank/DDBJ whole genome shotgun (WGS) entry which is preliminary data.</text>
</comment>
<feature type="signal peptide" evidence="1">
    <location>
        <begin position="1"/>
        <end position="20"/>
    </location>
</feature>
<evidence type="ECO:0008006" key="4">
    <source>
        <dbReference type="Google" id="ProtNLM"/>
    </source>
</evidence>
<name>A0A9Q0AQ94_9PEZI</name>
<dbReference type="AlphaFoldDB" id="A0A9Q0AQ94"/>
<evidence type="ECO:0000256" key="1">
    <source>
        <dbReference type="SAM" id="SignalP"/>
    </source>
</evidence>
<keyword evidence="1" id="KW-0732">Signal</keyword>